<name>A0ABY2Z353_9GAMM</name>
<gene>
    <name evidence="2" type="ORF">FJW00_18850</name>
</gene>
<keyword evidence="3" id="KW-1185">Reference proteome</keyword>
<organism evidence="2 3">
    <name type="scientific">Pantoea anthophila</name>
    <dbReference type="NCBI Taxonomy" id="470931"/>
    <lineage>
        <taxon>Bacteria</taxon>
        <taxon>Pseudomonadati</taxon>
        <taxon>Pseudomonadota</taxon>
        <taxon>Gammaproteobacteria</taxon>
        <taxon>Enterobacterales</taxon>
        <taxon>Erwiniaceae</taxon>
        <taxon>Pantoea</taxon>
    </lineage>
</organism>
<proteinExistence type="predicted"/>
<dbReference type="Proteomes" id="UP000316142">
    <property type="component" value="Unassembled WGS sequence"/>
</dbReference>
<dbReference type="RefSeq" id="WP_140925368.1">
    <property type="nucleotide sequence ID" value="NZ_CP122311.1"/>
</dbReference>
<feature type="region of interest" description="Disordered" evidence="1">
    <location>
        <begin position="50"/>
        <end position="80"/>
    </location>
</feature>
<reference evidence="2 3" key="1">
    <citation type="submission" date="2019-06" db="EMBL/GenBank/DDBJ databases">
        <title>Taxogenomics and systematics of the genus Pantoea.</title>
        <authorList>
            <person name="Tambong J.T."/>
        </authorList>
    </citation>
    <scope>NUCLEOTIDE SEQUENCE [LARGE SCALE GENOMIC DNA]</scope>
    <source>
        <strain evidence="2 3">LMG 2558</strain>
    </source>
</reference>
<feature type="compositionally biased region" description="Basic and acidic residues" evidence="1">
    <location>
        <begin position="57"/>
        <end position="68"/>
    </location>
</feature>
<comment type="caution">
    <text evidence="2">The sequence shown here is derived from an EMBL/GenBank/DDBJ whole genome shotgun (WGS) entry which is preliminary data.</text>
</comment>
<dbReference type="EMBL" id="VHIZ01000056">
    <property type="protein sequence ID" value="TPV22240.1"/>
    <property type="molecule type" value="Genomic_DNA"/>
</dbReference>
<accession>A0ABY2Z353</accession>
<evidence type="ECO:0000313" key="3">
    <source>
        <dbReference type="Proteomes" id="UP000316142"/>
    </source>
</evidence>
<evidence type="ECO:0000256" key="1">
    <source>
        <dbReference type="SAM" id="MobiDB-lite"/>
    </source>
</evidence>
<protein>
    <submittedName>
        <fullName evidence="2">Uncharacterized protein</fullName>
    </submittedName>
</protein>
<sequence length="80" mass="8940">MTMRVRVQEQALLVPLSESKKQAFRRRIYSISVAVSPDKSANFHVATSLAECGKPPDGVKRTKRRDVQTGRPIQSKAESD</sequence>
<evidence type="ECO:0000313" key="2">
    <source>
        <dbReference type="EMBL" id="TPV22240.1"/>
    </source>
</evidence>